<dbReference type="GO" id="GO:0052381">
    <property type="term" value="F:tRNA dimethylallyltransferase activity"/>
    <property type="evidence" value="ECO:0007669"/>
    <property type="project" value="UniProtKB-UniRule"/>
</dbReference>
<dbReference type="InterPro" id="IPR018022">
    <property type="entry name" value="IPT"/>
</dbReference>
<dbReference type="NCBIfam" id="TIGR00174">
    <property type="entry name" value="miaA"/>
    <property type="match status" value="1"/>
</dbReference>
<evidence type="ECO:0000256" key="4">
    <source>
        <dbReference type="ARBA" id="ARBA00022679"/>
    </source>
</evidence>
<gene>
    <name evidence="10" type="primary">miaA</name>
    <name evidence="15" type="ORF">FD19_GL000565</name>
</gene>
<comment type="catalytic activity">
    <reaction evidence="9 10 11">
        <text>adenosine(37) in tRNA + dimethylallyl diphosphate = N(6)-dimethylallyladenosine(37) in tRNA + diphosphate</text>
        <dbReference type="Rhea" id="RHEA:26482"/>
        <dbReference type="Rhea" id="RHEA-COMP:10162"/>
        <dbReference type="Rhea" id="RHEA-COMP:10375"/>
        <dbReference type="ChEBI" id="CHEBI:33019"/>
        <dbReference type="ChEBI" id="CHEBI:57623"/>
        <dbReference type="ChEBI" id="CHEBI:74411"/>
        <dbReference type="ChEBI" id="CHEBI:74415"/>
        <dbReference type="EC" id="2.5.1.75"/>
    </reaction>
</comment>
<comment type="function">
    <text evidence="2 10 12">Catalyzes the transfer of a dimethylallyl group onto the adenine at position 37 in tRNAs that read codons beginning with uridine, leading to the formation of N6-(dimethylallyl)adenosine (i(6)A).</text>
</comment>
<comment type="cofactor">
    <cofactor evidence="1 10">
        <name>Mg(2+)</name>
        <dbReference type="ChEBI" id="CHEBI:18420"/>
    </cofactor>
</comment>
<feature type="transmembrane region" description="Helical" evidence="14">
    <location>
        <begin position="103"/>
        <end position="120"/>
    </location>
</feature>
<feature type="binding site" evidence="10">
    <location>
        <begin position="135"/>
        <end position="142"/>
    </location>
    <ligand>
        <name>ATP</name>
        <dbReference type="ChEBI" id="CHEBI:30616"/>
    </ligand>
</feature>
<dbReference type="Gene3D" id="3.40.50.300">
    <property type="entry name" value="P-loop containing nucleotide triphosphate hydrolases"/>
    <property type="match status" value="1"/>
</dbReference>
<dbReference type="SUPFAM" id="SSF52540">
    <property type="entry name" value="P-loop containing nucleoside triphosphate hydrolases"/>
    <property type="match status" value="1"/>
</dbReference>
<comment type="similarity">
    <text evidence="3 10 13">Belongs to the IPP transferase family.</text>
</comment>
<keyword evidence="14" id="KW-1133">Transmembrane helix</keyword>
<evidence type="ECO:0000256" key="13">
    <source>
        <dbReference type="RuleBase" id="RU003785"/>
    </source>
</evidence>
<feature type="site" description="Interaction with substrate tRNA" evidence="10">
    <location>
        <position position="248"/>
    </location>
</feature>
<evidence type="ECO:0000256" key="11">
    <source>
        <dbReference type="RuleBase" id="RU003783"/>
    </source>
</evidence>
<evidence type="ECO:0000256" key="7">
    <source>
        <dbReference type="ARBA" id="ARBA00022840"/>
    </source>
</evidence>
<keyword evidence="14" id="KW-0472">Membrane</keyword>
<organism evidence="15 16">
    <name type="scientific">Lacticaseibacillus thailandensis DSM 22698 = JCM 13996</name>
    <dbReference type="NCBI Taxonomy" id="1423810"/>
    <lineage>
        <taxon>Bacteria</taxon>
        <taxon>Bacillati</taxon>
        <taxon>Bacillota</taxon>
        <taxon>Bacilli</taxon>
        <taxon>Lactobacillales</taxon>
        <taxon>Lactobacillaceae</taxon>
        <taxon>Lacticaseibacillus</taxon>
    </lineage>
</organism>
<dbReference type="GO" id="GO:0006400">
    <property type="term" value="P:tRNA modification"/>
    <property type="evidence" value="ECO:0007669"/>
    <property type="project" value="TreeGrafter"/>
</dbReference>
<keyword evidence="16" id="KW-1185">Reference proteome</keyword>
<evidence type="ECO:0000256" key="1">
    <source>
        <dbReference type="ARBA" id="ARBA00001946"/>
    </source>
</evidence>
<dbReference type="Gene3D" id="1.10.20.140">
    <property type="match status" value="1"/>
</dbReference>
<dbReference type="AlphaFoldDB" id="A0A0R2C901"/>
<keyword evidence="5 10" id="KW-0819">tRNA processing</keyword>
<evidence type="ECO:0000313" key="15">
    <source>
        <dbReference type="EMBL" id="KRM88273.1"/>
    </source>
</evidence>
<evidence type="ECO:0000256" key="3">
    <source>
        <dbReference type="ARBA" id="ARBA00005842"/>
    </source>
</evidence>
<keyword evidence="6 10" id="KW-0547">Nucleotide-binding</keyword>
<keyword evidence="14" id="KW-0812">Transmembrane</keyword>
<evidence type="ECO:0000256" key="6">
    <source>
        <dbReference type="ARBA" id="ARBA00022741"/>
    </source>
</evidence>
<keyword evidence="4 10" id="KW-0808">Transferase</keyword>
<feature type="transmembrane region" description="Helical" evidence="14">
    <location>
        <begin position="41"/>
        <end position="65"/>
    </location>
</feature>
<dbReference type="PANTHER" id="PTHR11088">
    <property type="entry name" value="TRNA DIMETHYLALLYLTRANSFERASE"/>
    <property type="match status" value="1"/>
</dbReference>
<dbReference type="PATRIC" id="fig|1423810.4.peg.577"/>
<dbReference type="HAMAP" id="MF_00185">
    <property type="entry name" value="IPP_trans"/>
    <property type="match status" value="1"/>
</dbReference>
<dbReference type="STRING" id="1423810.FD19_GL000565"/>
<dbReference type="EC" id="2.5.1.75" evidence="10"/>
<dbReference type="EMBL" id="AYZK01000001">
    <property type="protein sequence ID" value="KRM88273.1"/>
    <property type="molecule type" value="Genomic_DNA"/>
</dbReference>
<feature type="binding site" evidence="10">
    <location>
        <begin position="137"/>
        <end position="142"/>
    </location>
    <ligand>
        <name>substrate</name>
    </ligand>
</feature>
<dbReference type="GO" id="GO:0005524">
    <property type="term" value="F:ATP binding"/>
    <property type="evidence" value="ECO:0007669"/>
    <property type="project" value="UniProtKB-UniRule"/>
</dbReference>
<comment type="subunit">
    <text evidence="10">Monomer.</text>
</comment>
<proteinExistence type="inferred from homology"/>
<evidence type="ECO:0000256" key="8">
    <source>
        <dbReference type="ARBA" id="ARBA00022842"/>
    </source>
</evidence>
<evidence type="ECO:0000256" key="5">
    <source>
        <dbReference type="ARBA" id="ARBA00022694"/>
    </source>
</evidence>
<dbReference type="Proteomes" id="UP000051789">
    <property type="component" value="Unassembled WGS sequence"/>
</dbReference>
<evidence type="ECO:0000256" key="9">
    <source>
        <dbReference type="ARBA" id="ARBA00049563"/>
    </source>
</evidence>
<protein>
    <recommendedName>
        <fullName evidence="10">tRNA dimethylallyltransferase</fullName>
        <ecNumber evidence="10">2.5.1.75</ecNumber>
    </recommendedName>
    <alternativeName>
        <fullName evidence="10">Dimethylallyl diphosphate:tRNA dimethylallyltransferase</fullName>
        <shortName evidence="10">DMAPP:tRNA dimethylallyltransferase</shortName>
        <shortName evidence="10">DMATase</shortName>
    </alternativeName>
    <alternativeName>
        <fullName evidence="10">Isopentenyl-diphosphate:tRNA isopentenyltransferase</fullName>
        <shortName evidence="10">IPP transferase</shortName>
        <shortName evidence="10">IPPT</shortName>
        <shortName evidence="10">IPTase</shortName>
    </alternativeName>
</protein>
<feature type="site" description="Interaction with substrate tRNA" evidence="10">
    <location>
        <position position="226"/>
    </location>
</feature>
<evidence type="ECO:0000256" key="12">
    <source>
        <dbReference type="RuleBase" id="RU003784"/>
    </source>
</evidence>
<comment type="caution">
    <text evidence="10">Lacks conserved residue(s) required for the propagation of feature annotation.</text>
</comment>
<dbReference type="Pfam" id="PF01715">
    <property type="entry name" value="IPPT"/>
    <property type="match status" value="1"/>
</dbReference>
<evidence type="ECO:0000256" key="2">
    <source>
        <dbReference type="ARBA" id="ARBA00003213"/>
    </source>
</evidence>
<dbReference type="InterPro" id="IPR027417">
    <property type="entry name" value="P-loop_NTPase"/>
</dbReference>
<reference evidence="15 16" key="1">
    <citation type="journal article" date="2015" name="Genome Announc.">
        <title>Expanding the biotechnology potential of lactobacilli through comparative genomics of 213 strains and associated genera.</title>
        <authorList>
            <person name="Sun Z."/>
            <person name="Harris H.M."/>
            <person name="McCann A."/>
            <person name="Guo C."/>
            <person name="Argimon S."/>
            <person name="Zhang W."/>
            <person name="Yang X."/>
            <person name="Jeffery I.B."/>
            <person name="Cooney J.C."/>
            <person name="Kagawa T.F."/>
            <person name="Liu W."/>
            <person name="Song Y."/>
            <person name="Salvetti E."/>
            <person name="Wrobel A."/>
            <person name="Rasinkangas P."/>
            <person name="Parkhill J."/>
            <person name="Rea M.C."/>
            <person name="O'Sullivan O."/>
            <person name="Ritari J."/>
            <person name="Douillard F.P."/>
            <person name="Paul Ross R."/>
            <person name="Yang R."/>
            <person name="Briner A.E."/>
            <person name="Felis G.E."/>
            <person name="de Vos W.M."/>
            <person name="Barrangou R."/>
            <person name="Klaenhammer T.R."/>
            <person name="Caufield P.W."/>
            <person name="Cui Y."/>
            <person name="Zhang H."/>
            <person name="O'Toole P.W."/>
        </authorList>
    </citation>
    <scope>NUCLEOTIDE SEQUENCE [LARGE SCALE GENOMIC DNA]</scope>
    <source>
        <strain evidence="15 16">DSM 22698</strain>
    </source>
</reference>
<keyword evidence="7 10" id="KW-0067">ATP-binding</keyword>
<comment type="caution">
    <text evidence="15">The sequence shown here is derived from an EMBL/GenBank/DDBJ whole genome shotgun (WGS) entry which is preliminary data.</text>
</comment>
<evidence type="ECO:0000256" key="10">
    <source>
        <dbReference type="HAMAP-Rule" id="MF_00185"/>
    </source>
</evidence>
<name>A0A0R2C901_9LACO</name>
<dbReference type="PANTHER" id="PTHR11088:SF60">
    <property type="entry name" value="TRNA DIMETHYLALLYLTRANSFERASE"/>
    <property type="match status" value="1"/>
</dbReference>
<dbReference type="InterPro" id="IPR039657">
    <property type="entry name" value="Dimethylallyltransferase"/>
</dbReference>
<evidence type="ECO:0000313" key="16">
    <source>
        <dbReference type="Proteomes" id="UP000051789"/>
    </source>
</evidence>
<evidence type="ECO:0000256" key="14">
    <source>
        <dbReference type="SAM" id="Phobius"/>
    </source>
</evidence>
<sequence>MVADRAHKKGGTTALVVPLMFKMFAAESQVSLLQLQPAECLTLVGALGLAYCATAVGINFFRFVLDRVNVSFLKCIYGSGNGTSCCEQTGEEAPSKFMGHGHYLLWWGALFTFLIIIHTGDNMNAFKPKIIMVAGPTAVGKTATGIQLAQDLAGEIINADAFQVYRGMDIGTAKPTATELAAVPHHLINILTPGEPYSVAKFVQLAGQAINDIEQRGRIPILVGGTGFYLNALRLGLPLGTAGSSPERRKWQAFVDVHGAEAAWAALQQRDPVAARKIPVANVRRTVRALEVIDQTGHRFSEQPAPSPRYTTLVVGLTTERQLLYQRINARVEAMVAHGLVAEVRAIIDRYGTDNQALAAIGYKELVPYFAGEYDLATAVSLIQRNSRRYAKRQLTYLRNQMAPDWYDLVTQPQTYASLRQRVAEFINGIGRSAQ</sequence>
<accession>A0A0R2C901</accession>
<keyword evidence="8 10" id="KW-0460">Magnesium</keyword>